<dbReference type="Pfam" id="PF10589">
    <property type="entry name" value="NADH_4Fe-4S"/>
    <property type="match status" value="1"/>
</dbReference>
<reference evidence="9" key="1">
    <citation type="journal article" date="2019" name="Int. J. Syst. Evol. Microbiol.">
        <title>The Global Catalogue of Microorganisms (GCM) 10K type strain sequencing project: providing services to taxonomists for standard genome sequencing and annotation.</title>
        <authorList>
            <consortium name="The Broad Institute Genomics Platform"/>
            <consortium name="The Broad Institute Genome Sequencing Center for Infectious Disease"/>
            <person name="Wu L."/>
            <person name="Ma J."/>
        </authorList>
    </citation>
    <scope>NUCLEOTIDE SEQUENCE [LARGE SCALE GENOMIC DNA]</scope>
    <source>
        <strain evidence="9">CCUG 52478</strain>
    </source>
</reference>
<evidence type="ECO:0000256" key="5">
    <source>
        <dbReference type="ARBA" id="ARBA00023014"/>
    </source>
</evidence>
<dbReference type="EMBL" id="JBHTLX010000033">
    <property type="protein sequence ID" value="MFD1251080.1"/>
    <property type="molecule type" value="Genomic_DNA"/>
</dbReference>
<keyword evidence="3" id="KW-0479">Metal-binding</keyword>
<dbReference type="SUPFAM" id="SSF140490">
    <property type="entry name" value="Nqo1C-terminal domain-like"/>
    <property type="match status" value="1"/>
</dbReference>
<dbReference type="Pfam" id="PF01512">
    <property type="entry name" value="Complex1_51K"/>
    <property type="match status" value="1"/>
</dbReference>
<evidence type="ECO:0000256" key="2">
    <source>
        <dbReference type="ARBA" id="ARBA00022485"/>
    </source>
</evidence>
<dbReference type="PANTHER" id="PTHR43578">
    <property type="entry name" value="NADH-QUINONE OXIDOREDUCTASE SUBUNIT F"/>
    <property type="match status" value="1"/>
</dbReference>
<evidence type="ECO:0000259" key="6">
    <source>
        <dbReference type="Pfam" id="PF01512"/>
    </source>
</evidence>
<comment type="similarity">
    <text evidence="1">Belongs to the complex I 51 kDa subunit family.</text>
</comment>
<proteinExistence type="inferred from homology"/>
<comment type="caution">
    <text evidence="8">The sequence shown here is derived from an EMBL/GenBank/DDBJ whole genome shotgun (WGS) entry which is preliminary data.</text>
</comment>
<sequence length="439" mass="46490">MDGTTLDRWGRVEPHPAGAELRVGVWPGIDPAASLLGGDRRRVARPAPVTTDVERLAGLAEAAQLRGRGGAGFPFAVKLRTVDQHARTSGRSAVAVLNGEEGEPASAKDRVLMTLRPELALRGLGLVAGALGAERSFAYVSDRLARERLTTAALATAAAGHGDLAGLHVVDAPAGYVSGEESAVVRALSGGPAKPTHKPPRAFEAGVDGLPTLVSNVETLAHLARLVEDGGRHTPSVLLTLVGDRGDRAVVEVPDSVTLREVLIWQGIDPARHRYDVLLGGFFGRLIKPRTLWRTMRDLASRQYADTLGCGVVLVLHDTCPVTAVAEILHHLDLQNAQQCGPCFKGIPSMAGVVDDLAHGRAGREDLVRLAGWGTGLRGRGACGTLDAACGVVTSLLERRGELVARHLTRPCRRCAEHPERPPATSFAVPWPADIKEQT</sequence>
<dbReference type="Gene3D" id="1.20.1440.230">
    <property type="entry name" value="NADH-ubiquinone oxidoreductase 51kDa subunit, iron-sulphur binding domain"/>
    <property type="match status" value="1"/>
</dbReference>
<keyword evidence="5" id="KW-0411">Iron-sulfur</keyword>
<evidence type="ECO:0000256" key="4">
    <source>
        <dbReference type="ARBA" id="ARBA00023004"/>
    </source>
</evidence>
<keyword evidence="9" id="KW-1185">Reference proteome</keyword>
<keyword evidence="2" id="KW-0004">4Fe-4S</keyword>
<organism evidence="8 9">
    <name type="scientific">Nocardioides ginsengisoli</name>
    <dbReference type="NCBI Taxonomy" id="363868"/>
    <lineage>
        <taxon>Bacteria</taxon>
        <taxon>Bacillati</taxon>
        <taxon>Actinomycetota</taxon>
        <taxon>Actinomycetes</taxon>
        <taxon>Propionibacteriales</taxon>
        <taxon>Nocardioidaceae</taxon>
        <taxon>Nocardioides</taxon>
    </lineage>
</organism>
<gene>
    <name evidence="8" type="ORF">ACFQ3F_25035</name>
</gene>
<dbReference type="InterPro" id="IPR037225">
    <property type="entry name" value="Nuo51_FMN-bd_sf"/>
</dbReference>
<evidence type="ECO:0000313" key="8">
    <source>
        <dbReference type="EMBL" id="MFD1251080.1"/>
    </source>
</evidence>
<accession>A0ABW3W7G8</accession>
<evidence type="ECO:0000259" key="7">
    <source>
        <dbReference type="Pfam" id="PF10589"/>
    </source>
</evidence>
<feature type="domain" description="NADH-ubiquinone oxidoreductase 51kDa subunit iron-sulphur binding" evidence="7">
    <location>
        <begin position="325"/>
        <end position="399"/>
    </location>
</feature>
<dbReference type="Gene3D" id="3.40.50.11540">
    <property type="entry name" value="NADH-ubiquinone oxidoreductase 51kDa subunit"/>
    <property type="match status" value="1"/>
</dbReference>
<name>A0ABW3W7G8_9ACTN</name>
<feature type="domain" description="NADH-ubiquinone oxidoreductase 51kDa subunit FMN-binding" evidence="6">
    <location>
        <begin position="62"/>
        <end position="224"/>
    </location>
</feature>
<evidence type="ECO:0000256" key="3">
    <source>
        <dbReference type="ARBA" id="ARBA00022723"/>
    </source>
</evidence>
<dbReference type="PANTHER" id="PTHR43578:SF3">
    <property type="entry name" value="NADH-QUINONE OXIDOREDUCTASE SUBUNIT F"/>
    <property type="match status" value="1"/>
</dbReference>
<keyword evidence="4" id="KW-0408">Iron</keyword>
<protein>
    <submittedName>
        <fullName evidence="8">NADH-ubiquinone oxidoreductase-F iron-sulfur binding region domain-containing protein</fullName>
    </submittedName>
</protein>
<dbReference type="SUPFAM" id="SSF142019">
    <property type="entry name" value="Nqo1 FMN-binding domain-like"/>
    <property type="match status" value="1"/>
</dbReference>
<dbReference type="Proteomes" id="UP001597229">
    <property type="component" value="Unassembled WGS sequence"/>
</dbReference>
<evidence type="ECO:0000256" key="1">
    <source>
        <dbReference type="ARBA" id="ARBA00007523"/>
    </source>
</evidence>
<dbReference type="InterPro" id="IPR019575">
    <property type="entry name" value="Nuop51_4Fe4S-bd"/>
</dbReference>
<dbReference type="InterPro" id="IPR011538">
    <property type="entry name" value="Nuo51_FMN-bd"/>
</dbReference>
<evidence type="ECO:0000313" key="9">
    <source>
        <dbReference type="Proteomes" id="UP001597229"/>
    </source>
</evidence>
<dbReference type="InterPro" id="IPR037207">
    <property type="entry name" value="Nuop51_4Fe4S-bd_sf"/>
</dbReference>
<dbReference type="RefSeq" id="WP_379229389.1">
    <property type="nucleotide sequence ID" value="NZ_JBHTLX010000033.1"/>
</dbReference>